<sequence>MTIKHLSRLTNSIIRKRTAIKGKTAIKWHGLTAVHGKQCNNSSAVEDKPARDRAKAVDPASSWPPLDGQLFARNHDNSGLNGQVGHFPKGTVYSSDDP</sequence>
<reference evidence="2" key="1">
    <citation type="submission" date="2021-10" db="EMBL/GenBank/DDBJ databases">
        <title>Melipona bicolor Genome sequencing and assembly.</title>
        <authorList>
            <person name="Araujo N.S."/>
            <person name="Arias M.C."/>
        </authorList>
    </citation>
    <scope>NUCLEOTIDE SEQUENCE</scope>
    <source>
        <strain evidence="2">USP_2M_L1-L4_2017</strain>
        <tissue evidence="2">Whole body</tissue>
    </source>
</reference>
<comment type="caution">
    <text evidence="2">The sequence shown here is derived from an EMBL/GenBank/DDBJ whole genome shotgun (WGS) entry which is preliminary data.</text>
</comment>
<protein>
    <submittedName>
        <fullName evidence="2">Uncharacterized protein</fullName>
    </submittedName>
</protein>
<evidence type="ECO:0000313" key="2">
    <source>
        <dbReference type="EMBL" id="KAK1134259.1"/>
    </source>
</evidence>
<keyword evidence="3" id="KW-1185">Reference proteome</keyword>
<feature type="compositionally biased region" description="Basic and acidic residues" evidence="1">
    <location>
        <begin position="45"/>
        <end position="56"/>
    </location>
</feature>
<dbReference type="Proteomes" id="UP001177670">
    <property type="component" value="Unassembled WGS sequence"/>
</dbReference>
<feature type="region of interest" description="Disordered" evidence="1">
    <location>
        <begin position="39"/>
        <end position="98"/>
    </location>
</feature>
<gene>
    <name evidence="2" type="ORF">K0M31_012041</name>
</gene>
<evidence type="ECO:0000313" key="3">
    <source>
        <dbReference type="Proteomes" id="UP001177670"/>
    </source>
</evidence>
<evidence type="ECO:0000256" key="1">
    <source>
        <dbReference type="SAM" id="MobiDB-lite"/>
    </source>
</evidence>
<accession>A0AA40GAZ5</accession>
<proteinExistence type="predicted"/>
<organism evidence="2 3">
    <name type="scientific">Melipona bicolor</name>
    <dbReference type="NCBI Taxonomy" id="60889"/>
    <lineage>
        <taxon>Eukaryota</taxon>
        <taxon>Metazoa</taxon>
        <taxon>Ecdysozoa</taxon>
        <taxon>Arthropoda</taxon>
        <taxon>Hexapoda</taxon>
        <taxon>Insecta</taxon>
        <taxon>Pterygota</taxon>
        <taxon>Neoptera</taxon>
        <taxon>Endopterygota</taxon>
        <taxon>Hymenoptera</taxon>
        <taxon>Apocrita</taxon>
        <taxon>Aculeata</taxon>
        <taxon>Apoidea</taxon>
        <taxon>Anthophila</taxon>
        <taxon>Apidae</taxon>
        <taxon>Melipona</taxon>
    </lineage>
</organism>
<dbReference type="AlphaFoldDB" id="A0AA40GAZ5"/>
<name>A0AA40GAZ5_9HYME</name>
<dbReference type="EMBL" id="JAHYIQ010000003">
    <property type="protein sequence ID" value="KAK1134259.1"/>
    <property type="molecule type" value="Genomic_DNA"/>
</dbReference>